<feature type="domain" description="Putative restriction endonuclease" evidence="1">
    <location>
        <begin position="17"/>
        <end position="177"/>
    </location>
</feature>
<dbReference type="PANTHER" id="PTHR34107">
    <property type="entry name" value="SLL0198 PROTEIN-RELATED"/>
    <property type="match status" value="1"/>
</dbReference>
<organism evidence="2 3">
    <name type="scientific">Handelsmanbacteria sp. (strain RIFCSPLOWO2_12_FULL_64_10)</name>
    <dbReference type="NCBI Taxonomy" id="1817868"/>
    <lineage>
        <taxon>Bacteria</taxon>
        <taxon>Candidatus Handelsmaniibacteriota</taxon>
    </lineage>
</organism>
<dbReference type="InterPro" id="IPR008538">
    <property type="entry name" value="Uma2"/>
</dbReference>
<accession>A0A1F6C5D7</accession>
<protein>
    <recommendedName>
        <fullName evidence="1">Putative restriction endonuclease domain-containing protein</fullName>
    </recommendedName>
</protein>
<dbReference type="AlphaFoldDB" id="A0A1F6C5D7"/>
<dbReference type="Proteomes" id="UP000178606">
    <property type="component" value="Unassembled WGS sequence"/>
</dbReference>
<sequence length="181" mass="19882">METKTLLTADDLLRAEDLGPCELAKGELIRMAPTGYGHGKLTVRIAVLLEQFVRPRNLGEVLGAETGFIVSRDPDTVRAPDVMFVSKGRLSGEIDPDHFLPFAPDLAVEVVSPGNLWSEIEEKMEEYLEAGVRMVWIVNPKTRSITVYRSRSQVQILGPDDTLAGEDVLPGFSVSVAEIFA</sequence>
<reference evidence="2 3" key="1">
    <citation type="journal article" date="2016" name="Nat. Commun.">
        <title>Thousands of microbial genomes shed light on interconnected biogeochemical processes in an aquifer system.</title>
        <authorList>
            <person name="Anantharaman K."/>
            <person name="Brown C.T."/>
            <person name="Hug L.A."/>
            <person name="Sharon I."/>
            <person name="Castelle C.J."/>
            <person name="Probst A.J."/>
            <person name="Thomas B.C."/>
            <person name="Singh A."/>
            <person name="Wilkins M.J."/>
            <person name="Karaoz U."/>
            <person name="Brodie E.L."/>
            <person name="Williams K.H."/>
            <person name="Hubbard S.S."/>
            <person name="Banfield J.F."/>
        </authorList>
    </citation>
    <scope>NUCLEOTIDE SEQUENCE [LARGE SCALE GENOMIC DNA]</scope>
    <source>
        <strain evidence="3">RIFCSPLOWO2_12_FULL_64_10</strain>
    </source>
</reference>
<dbReference type="InterPro" id="IPR011335">
    <property type="entry name" value="Restrct_endonuc-II-like"/>
</dbReference>
<proteinExistence type="predicted"/>
<name>A0A1F6C5D7_HANXR</name>
<dbReference type="PANTHER" id="PTHR34107:SF1">
    <property type="entry name" value="SLL0198 PROTEIN"/>
    <property type="match status" value="1"/>
</dbReference>
<dbReference type="EMBL" id="MFKF01000405">
    <property type="protein sequence ID" value="OGG44376.1"/>
    <property type="molecule type" value="Genomic_DNA"/>
</dbReference>
<dbReference type="Gene3D" id="3.90.1570.10">
    <property type="entry name" value="tt1808, chain A"/>
    <property type="match status" value="1"/>
</dbReference>
<dbReference type="SUPFAM" id="SSF52980">
    <property type="entry name" value="Restriction endonuclease-like"/>
    <property type="match status" value="1"/>
</dbReference>
<evidence type="ECO:0000259" key="1">
    <source>
        <dbReference type="Pfam" id="PF05685"/>
    </source>
</evidence>
<evidence type="ECO:0000313" key="3">
    <source>
        <dbReference type="Proteomes" id="UP000178606"/>
    </source>
</evidence>
<gene>
    <name evidence="2" type="ORF">A3F84_01065</name>
</gene>
<dbReference type="InterPro" id="IPR012296">
    <property type="entry name" value="Nuclease_put_TT1808"/>
</dbReference>
<comment type="caution">
    <text evidence="2">The sequence shown here is derived from an EMBL/GenBank/DDBJ whole genome shotgun (WGS) entry which is preliminary data.</text>
</comment>
<evidence type="ECO:0000313" key="2">
    <source>
        <dbReference type="EMBL" id="OGG44376.1"/>
    </source>
</evidence>
<dbReference type="Pfam" id="PF05685">
    <property type="entry name" value="Uma2"/>
    <property type="match status" value="1"/>
</dbReference>
<dbReference type="CDD" id="cd06260">
    <property type="entry name" value="DUF820-like"/>
    <property type="match status" value="1"/>
</dbReference>